<feature type="domain" description="Histidine kinase/HSP90-like ATPase" evidence="2">
    <location>
        <begin position="482"/>
        <end position="588"/>
    </location>
</feature>
<evidence type="ECO:0000313" key="3">
    <source>
        <dbReference type="EMBL" id="PWJ74305.1"/>
    </source>
</evidence>
<keyword evidence="3" id="KW-0808">Transferase</keyword>
<evidence type="ECO:0000313" key="4">
    <source>
        <dbReference type="Proteomes" id="UP000245412"/>
    </source>
</evidence>
<dbReference type="Gene3D" id="6.10.340.10">
    <property type="match status" value="1"/>
</dbReference>
<dbReference type="GO" id="GO:0000155">
    <property type="term" value="F:phosphorelay sensor kinase activity"/>
    <property type="evidence" value="ECO:0007669"/>
    <property type="project" value="InterPro"/>
</dbReference>
<dbReference type="GO" id="GO:0016020">
    <property type="term" value="C:membrane"/>
    <property type="evidence" value="ECO:0007669"/>
    <property type="project" value="InterPro"/>
</dbReference>
<dbReference type="Proteomes" id="UP000245412">
    <property type="component" value="Unassembled WGS sequence"/>
</dbReference>
<keyword evidence="1" id="KW-1133">Transmembrane helix</keyword>
<dbReference type="InterPro" id="IPR010559">
    <property type="entry name" value="Sig_transdc_His_kin_internal"/>
</dbReference>
<proteinExistence type="predicted"/>
<dbReference type="PANTHER" id="PTHR34220">
    <property type="entry name" value="SENSOR HISTIDINE KINASE YPDA"/>
    <property type="match status" value="1"/>
</dbReference>
<keyword evidence="1" id="KW-0472">Membrane</keyword>
<reference evidence="3 4" key="1">
    <citation type="submission" date="2018-05" db="EMBL/GenBank/DDBJ databases">
        <authorList>
            <person name="Goeker M."/>
            <person name="Huntemann M."/>
            <person name="Clum A."/>
            <person name="Pillay M."/>
            <person name="Palaniappan K."/>
            <person name="Varghese N."/>
            <person name="Mikhailova N."/>
            <person name="Stamatis D."/>
            <person name="Reddy T."/>
            <person name="Daum C."/>
            <person name="Shapiro N."/>
            <person name="Ivanova N."/>
            <person name="Kyrpides N."/>
            <person name="Woyke T."/>
        </authorList>
    </citation>
    <scope>NUCLEOTIDE SEQUENCE [LARGE SCALE GENOMIC DNA]</scope>
    <source>
        <strain evidence="3 4">DSM 26524</strain>
    </source>
</reference>
<keyword evidence="1" id="KW-0812">Transmembrane</keyword>
<evidence type="ECO:0000256" key="1">
    <source>
        <dbReference type="SAM" id="Phobius"/>
    </source>
</evidence>
<comment type="caution">
    <text evidence="3">The sequence shown here is derived from an EMBL/GenBank/DDBJ whole genome shotgun (WGS) entry which is preliminary data.</text>
</comment>
<accession>A0AB73T1Q4</accession>
<dbReference type="Pfam" id="PF02518">
    <property type="entry name" value="HATPase_c"/>
    <property type="match status" value="1"/>
</dbReference>
<evidence type="ECO:0000259" key="2">
    <source>
        <dbReference type="SMART" id="SM00387"/>
    </source>
</evidence>
<dbReference type="Pfam" id="PF06580">
    <property type="entry name" value="His_kinase"/>
    <property type="match status" value="1"/>
</dbReference>
<feature type="transmembrane region" description="Helical" evidence="1">
    <location>
        <begin position="21"/>
        <end position="40"/>
    </location>
</feature>
<dbReference type="InterPro" id="IPR050640">
    <property type="entry name" value="Bact_2-comp_sensor_kinase"/>
</dbReference>
<dbReference type="InterPro" id="IPR003594">
    <property type="entry name" value="HATPase_dom"/>
</dbReference>
<dbReference type="Gene3D" id="3.30.565.10">
    <property type="entry name" value="Histidine kinase-like ATPase, C-terminal domain"/>
    <property type="match status" value="1"/>
</dbReference>
<dbReference type="SUPFAM" id="SSF55874">
    <property type="entry name" value="ATPase domain of HSP90 chaperone/DNA topoisomerase II/histidine kinase"/>
    <property type="match status" value="1"/>
</dbReference>
<keyword evidence="3" id="KW-0418">Kinase</keyword>
<dbReference type="InterPro" id="IPR036890">
    <property type="entry name" value="HATPase_C_sf"/>
</dbReference>
<dbReference type="AlphaFoldDB" id="A0AB73T1Q4"/>
<sequence length="598" mass="68808">MSGRLKKYRDFFLNLSLYRKIVLIVSVSLFCMYLAFYASIQYLSNYYEQELYESNAKSLSHTAAAIAAQMQTIETITANIIDDSVIQDNLYRLKDTSPENRTALFKKDIYQALYAYTFYNSYVQSINIILEDGSNICMGNSDYIKNFDLAKLETDADSNKGSLKWASPVSADSDVTCFRQIRQKKYLTFEKLADLYIVVDIGGLIRDSLTKSGYIPDGSDFVLLENGKRIYPGSPSNDSLYGQIFSTLKEDSRSYTVMTIEGNKEFIIAGTIPYIEWNYLYFRDYAPIFHNLWLTRIKVLIVTVCCTILSLFAVQATLKFIFKHFNYLIEKIQCFGNGRQPPDDIRNHQYESRQDEIGQLHRSFDEMTKNVRSLQNQNYEKQLLLKDATIKMLQQQINPHFLYNTLDTINWMAQKYGVEDISVMAKSLGNLFRASINGQDDLIPLSEELSVLENYIRIQRIRFKDRLEFILEVPEDISSLCVPKLCIQPLVENALKHAMEYSDDICTIHVNIQVSEQKCRIRVSNTGSRFSEDLLQKIETMQVTPRGSGVGLTNINSRLKLLYGEEYGLKFYNTDDMAVVVLVIPQEMEVSDAKTDDC</sequence>
<dbReference type="EMBL" id="QGGY01000009">
    <property type="protein sequence ID" value="PWJ74305.1"/>
    <property type="molecule type" value="Genomic_DNA"/>
</dbReference>
<organism evidence="3 4">
    <name type="scientific">Murimonas intestini</name>
    <dbReference type="NCBI Taxonomy" id="1337051"/>
    <lineage>
        <taxon>Bacteria</taxon>
        <taxon>Bacillati</taxon>
        <taxon>Bacillota</taxon>
        <taxon>Clostridia</taxon>
        <taxon>Lachnospirales</taxon>
        <taxon>Lachnospiraceae</taxon>
        <taxon>Murimonas</taxon>
    </lineage>
</organism>
<dbReference type="SMART" id="SM00387">
    <property type="entry name" value="HATPase_c"/>
    <property type="match status" value="1"/>
</dbReference>
<protein>
    <submittedName>
        <fullName evidence="3">Two-component system sensor histidine kinase YesM</fullName>
    </submittedName>
</protein>
<gene>
    <name evidence="3" type="ORF">C7383_10941</name>
</gene>
<keyword evidence="4" id="KW-1185">Reference proteome</keyword>
<dbReference type="RefSeq" id="WP_109747193.1">
    <property type="nucleotide sequence ID" value="NZ_JANKBI010000010.1"/>
</dbReference>
<dbReference type="PANTHER" id="PTHR34220:SF7">
    <property type="entry name" value="SENSOR HISTIDINE KINASE YPDA"/>
    <property type="match status" value="1"/>
</dbReference>
<name>A0AB73T1Q4_9FIRM</name>